<organism evidence="2 3">
    <name type="scientific">Kipferlia bialata</name>
    <dbReference type="NCBI Taxonomy" id="797122"/>
    <lineage>
        <taxon>Eukaryota</taxon>
        <taxon>Metamonada</taxon>
        <taxon>Carpediemonas-like organisms</taxon>
        <taxon>Kipferlia</taxon>
    </lineage>
</organism>
<accession>A0A9K3GFN5</accession>
<feature type="compositionally biased region" description="Polar residues" evidence="1">
    <location>
        <begin position="55"/>
        <end position="66"/>
    </location>
</feature>
<gene>
    <name evidence="2" type="ORF">KIPB_001680</name>
</gene>
<sequence length="66" mass="6843">MQSEWHCNSTSVALSRVIRTLWGTLSIATEPQSTKGGSLGDSERSCLGSGDPIGSSITDTTDVASV</sequence>
<protein>
    <submittedName>
        <fullName evidence="2">Uncharacterized protein</fullName>
    </submittedName>
</protein>
<proteinExistence type="predicted"/>
<dbReference type="AlphaFoldDB" id="A0A9K3GFN5"/>
<keyword evidence="3" id="KW-1185">Reference proteome</keyword>
<evidence type="ECO:0000256" key="1">
    <source>
        <dbReference type="SAM" id="MobiDB-lite"/>
    </source>
</evidence>
<dbReference type="EMBL" id="BDIP01000248">
    <property type="protein sequence ID" value="GIQ80820.1"/>
    <property type="molecule type" value="Genomic_DNA"/>
</dbReference>
<evidence type="ECO:0000313" key="3">
    <source>
        <dbReference type="Proteomes" id="UP000265618"/>
    </source>
</evidence>
<evidence type="ECO:0000313" key="2">
    <source>
        <dbReference type="EMBL" id="GIQ80820.1"/>
    </source>
</evidence>
<reference evidence="2 3" key="1">
    <citation type="journal article" date="2018" name="PLoS ONE">
        <title>The draft genome of Kipferlia bialata reveals reductive genome evolution in fornicate parasites.</title>
        <authorList>
            <person name="Tanifuji G."/>
            <person name="Takabayashi S."/>
            <person name="Kume K."/>
            <person name="Takagi M."/>
            <person name="Nakayama T."/>
            <person name="Kamikawa R."/>
            <person name="Inagaki Y."/>
            <person name="Hashimoto T."/>
        </authorList>
    </citation>
    <scope>NUCLEOTIDE SEQUENCE [LARGE SCALE GENOMIC DNA]</scope>
    <source>
        <strain evidence="2">NY0173</strain>
    </source>
</reference>
<dbReference type="Proteomes" id="UP000265618">
    <property type="component" value="Unassembled WGS sequence"/>
</dbReference>
<feature type="region of interest" description="Disordered" evidence="1">
    <location>
        <begin position="30"/>
        <end position="66"/>
    </location>
</feature>
<comment type="caution">
    <text evidence="2">The sequence shown here is derived from an EMBL/GenBank/DDBJ whole genome shotgun (WGS) entry which is preliminary data.</text>
</comment>
<name>A0A9K3GFN5_9EUKA</name>